<comment type="caution">
    <text evidence="2">The sequence shown here is derived from an EMBL/GenBank/DDBJ whole genome shotgun (WGS) entry which is preliminary data.</text>
</comment>
<dbReference type="AlphaFoldDB" id="A0A8S1CZC1"/>
<accession>A0A8S1CZC1</accession>
<dbReference type="SMART" id="SM00181">
    <property type="entry name" value="EGF"/>
    <property type="match status" value="3"/>
</dbReference>
<dbReference type="Pfam" id="PF01683">
    <property type="entry name" value="EB"/>
    <property type="match status" value="2"/>
</dbReference>
<dbReference type="SUPFAM" id="SSF57184">
    <property type="entry name" value="Growth factor receptor domain"/>
    <property type="match status" value="1"/>
</dbReference>
<protein>
    <recommendedName>
        <fullName evidence="1">EGF-like domain-containing protein</fullName>
    </recommendedName>
</protein>
<dbReference type="OrthoDB" id="504708at2759"/>
<evidence type="ECO:0000313" key="3">
    <source>
        <dbReference type="Proteomes" id="UP000494165"/>
    </source>
</evidence>
<dbReference type="PANTHER" id="PTHR39069">
    <property type="entry name" value="ECDYSONE-INDUCIBLE GENE E1, ISOFORM A"/>
    <property type="match status" value="1"/>
</dbReference>
<sequence>MVIQEPQFSDFVDLILPVKMNGILRQTRLLLVLLFVGSALTAQLNEPCGISADPDPCEFDTECVPSEENPANGVCKCKPRYSPESSLTGCVAALDDLSATCRKDAVNADFGAACNAIPFALCGPATEPVACTCLRGYKPSKDNTVCLLNSFMERCLENAQCADFDEKATCQAERCVCPEGYVQDTKNMKCKKSNGLGESCEIDEQCPENASCKSAKCECKEKYFLESGTIVKKCLPKVYKVGDRCEAADQCNDLNLDGETSATCDGQNMCACPADYVASNDGTKCLPKVAGDDPTGLCIQDVQCLDGYYCEYPNCAAIETP</sequence>
<dbReference type="InterPro" id="IPR000742">
    <property type="entry name" value="EGF"/>
</dbReference>
<reference evidence="2 3" key="1">
    <citation type="submission" date="2020-04" db="EMBL/GenBank/DDBJ databases">
        <authorList>
            <person name="Alioto T."/>
            <person name="Alioto T."/>
            <person name="Gomez Garrido J."/>
        </authorList>
    </citation>
    <scope>NUCLEOTIDE SEQUENCE [LARGE SCALE GENOMIC DNA]</scope>
</reference>
<proteinExistence type="predicted"/>
<dbReference type="EMBL" id="CADEPI010000085">
    <property type="protein sequence ID" value="CAB3373443.1"/>
    <property type="molecule type" value="Genomic_DNA"/>
</dbReference>
<evidence type="ECO:0000313" key="2">
    <source>
        <dbReference type="EMBL" id="CAB3373443.1"/>
    </source>
</evidence>
<evidence type="ECO:0000259" key="1">
    <source>
        <dbReference type="SMART" id="SM00181"/>
    </source>
</evidence>
<feature type="domain" description="EGF-like" evidence="1">
    <location>
        <begin position="199"/>
        <end position="235"/>
    </location>
</feature>
<organism evidence="2 3">
    <name type="scientific">Cloeon dipterum</name>
    <dbReference type="NCBI Taxonomy" id="197152"/>
    <lineage>
        <taxon>Eukaryota</taxon>
        <taxon>Metazoa</taxon>
        <taxon>Ecdysozoa</taxon>
        <taxon>Arthropoda</taxon>
        <taxon>Hexapoda</taxon>
        <taxon>Insecta</taxon>
        <taxon>Pterygota</taxon>
        <taxon>Palaeoptera</taxon>
        <taxon>Ephemeroptera</taxon>
        <taxon>Pisciforma</taxon>
        <taxon>Baetidae</taxon>
        <taxon>Cloeon</taxon>
    </lineage>
</organism>
<dbReference type="Proteomes" id="UP000494165">
    <property type="component" value="Unassembled WGS sequence"/>
</dbReference>
<dbReference type="InterPro" id="IPR009030">
    <property type="entry name" value="Growth_fac_rcpt_cys_sf"/>
</dbReference>
<name>A0A8S1CZC1_9INSE</name>
<feature type="domain" description="EGF-like" evidence="1">
    <location>
        <begin position="145"/>
        <end position="191"/>
    </location>
</feature>
<dbReference type="PANTHER" id="PTHR39069:SF8">
    <property type="entry name" value="FI17111P1"/>
    <property type="match status" value="1"/>
</dbReference>
<feature type="domain" description="EGF-like" evidence="1">
    <location>
        <begin position="47"/>
        <end position="91"/>
    </location>
</feature>
<gene>
    <name evidence="2" type="ORF">CLODIP_2_CD15653</name>
</gene>
<dbReference type="InterPro" id="IPR006149">
    <property type="entry name" value="EB_dom"/>
</dbReference>
<keyword evidence="3" id="KW-1185">Reference proteome</keyword>